<organism evidence="2 3">
    <name type="scientific">Folsomia candida</name>
    <name type="common">Springtail</name>
    <dbReference type="NCBI Taxonomy" id="158441"/>
    <lineage>
        <taxon>Eukaryota</taxon>
        <taxon>Metazoa</taxon>
        <taxon>Ecdysozoa</taxon>
        <taxon>Arthropoda</taxon>
        <taxon>Hexapoda</taxon>
        <taxon>Collembola</taxon>
        <taxon>Entomobryomorpha</taxon>
        <taxon>Isotomoidea</taxon>
        <taxon>Isotomidae</taxon>
        <taxon>Proisotominae</taxon>
        <taxon>Folsomia</taxon>
    </lineage>
</organism>
<reference evidence="2 3" key="1">
    <citation type="submission" date="2015-12" db="EMBL/GenBank/DDBJ databases">
        <title>The genome of Folsomia candida.</title>
        <authorList>
            <person name="Faddeeva A."/>
            <person name="Derks M.F."/>
            <person name="Anvar Y."/>
            <person name="Smit S."/>
            <person name="Van Straalen N."/>
            <person name="Roelofs D."/>
        </authorList>
    </citation>
    <scope>NUCLEOTIDE SEQUENCE [LARGE SCALE GENOMIC DNA]</scope>
    <source>
        <strain evidence="2 3">VU population</strain>
        <tissue evidence="2">Whole body</tissue>
    </source>
</reference>
<feature type="region of interest" description="Disordered" evidence="1">
    <location>
        <begin position="1"/>
        <end position="74"/>
    </location>
</feature>
<feature type="compositionally biased region" description="Acidic residues" evidence="1">
    <location>
        <begin position="1"/>
        <end position="10"/>
    </location>
</feature>
<evidence type="ECO:0000313" key="3">
    <source>
        <dbReference type="Proteomes" id="UP000198287"/>
    </source>
</evidence>
<dbReference type="AlphaFoldDB" id="A0A226E393"/>
<evidence type="ECO:0000256" key="1">
    <source>
        <dbReference type="SAM" id="MobiDB-lite"/>
    </source>
</evidence>
<dbReference type="OrthoDB" id="429991at2759"/>
<name>A0A226E393_FOLCA</name>
<feature type="region of interest" description="Disordered" evidence="1">
    <location>
        <begin position="354"/>
        <end position="386"/>
    </location>
</feature>
<dbReference type="EMBL" id="LNIX01000007">
    <property type="protein sequence ID" value="OXA51740.1"/>
    <property type="molecule type" value="Genomic_DNA"/>
</dbReference>
<feature type="compositionally biased region" description="Basic residues" evidence="1">
    <location>
        <begin position="360"/>
        <end position="372"/>
    </location>
</feature>
<protein>
    <submittedName>
        <fullName evidence="2">Uncharacterized protein</fullName>
    </submittedName>
</protein>
<dbReference type="Proteomes" id="UP000198287">
    <property type="component" value="Unassembled WGS sequence"/>
</dbReference>
<feature type="compositionally biased region" description="Basic and acidic residues" evidence="1">
    <location>
        <begin position="54"/>
        <end position="71"/>
    </location>
</feature>
<keyword evidence="3" id="KW-1185">Reference proteome</keyword>
<feature type="compositionally biased region" description="Low complexity" evidence="1">
    <location>
        <begin position="26"/>
        <end position="35"/>
    </location>
</feature>
<feature type="region of interest" description="Disordered" evidence="1">
    <location>
        <begin position="187"/>
        <end position="278"/>
    </location>
</feature>
<proteinExistence type="predicted"/>
<gene>
    <name evidence="2" type="ORF">Fcan01_13569</name>
</gene>
<sequence>MVESNDDDVVGESAVAPNPPPPPPATTQASPSSTPKKGLPSTKKGPTPPVRPKKQWEKRQRQSGKTTDHRPNMCSSLGDMCRLMIRMAFKENTLSMDEPVAFYDFWHKFKVVDPSDKLPLQNVDTRKVSTPRLKVNASSFDMLDKTGRSVVSLHVVDSGERKADPDHQLAPALSDLWKNAHVSMFSSTKVPERQENVPLEGGRSDKDDDVALALLRDSDDEDFDASSNASSVREGGPVLQTGGEGHPIGRPGGEKKGSKTSSMASLRKSATNDKQKKETGMLAASMLHTELEKARQVTEMSLRSECGDQSDEVMDHLMDDSFLLDAMSYGLLPDSAFVPDFDYFNEDPLRLEKAAETSRGKHAKKDKQSRRRSASETTLEITDTESEIGSVNAAECATPSTQVRDDYNTCVMKQRRRIEDRIRSAFARRGPMGDYITPPGEQPLARTGTFIGPGPAAYFPDINSVKAGPVGVFLVKRWTKSIYETPGPGPAAYFPNCNKCTGEMLNLHFADRFEKSETVGPGPGQYDTLKYTAAGKDKPRALVLSRRPEKKVGCGGSKYVNIYGFNQFGKRNPPKALILSRRVPKEMVKPGPGAGDPYAAEDKRVGILIKSRIPPIGSQGETPGYLNLPPLIGQGPGISLGIRKFPNLHADSPGPIYQIPHNDPKPVTMTFKPFPMPGREEEPSPLHYGTKPGDQAVKMTKPKGPNPLICGTHDLNYGKGNTPGPNKYKIKDCKCKIGITMKQRYPTSTEETPGPANYDVGRSHVHCPPRAVFQHKWREPKNKTLLEKCDWHVGDEPNTNIMDPCTSLLQSPRDLHRVKGGLLSSRWSQKLEEEESGPGFYDVFGFTNRGKYSKIPISFKSRQSPFVFTHMSKNAEMPNRTSCDTGKINSAATTGQKYC</sequence>
<evidence type="ECO:0000313" key="2">
    <source>
        <dbReference type="EMBL" id="OXA51740.1"/>
    </source>
</evidence>
<comment type="caution">
    <text evidence="2">The sequence shown here is derived from an EMBL/GenBank/DDBJ whole genome shotgun (WGS) entry which is preliminary data.</text>
</comment>
<accession>A0A226E393</accession>